<evidence type="ECO:0000256" key="1">
    <source>
        <dbReference type="SAM" id="MobiDB-lite"/>
    </source>
</evidence>
<dbReference type="eggNOG" id="ENOG5032C7E">
    <property type="taxonomic scope" value="Bacteria"/>
</dbReference>
<evidence type="ECO:0000313" key="3">
    <source>
        <dbReference type="Proteomes" id="UP000042997"/>
    </source>
</evidence>
<organism evidence="2 3">
    <name type="scientific">Rhodococcus ruber</name>
    <dbReference type="NCBI Taxonomy" id="1830"/>
    <lineage>
        <taxon>Bacteria</taxon>
        <taxon>Bacillati</taxon>
        <taxon>Actinomycetota</taxon>
        <taxon>Actinomycetes</taxon>
        <taxon>Mycobacteriales</taxon>
        <taxon>Nocardiaceae</taxon>
        <taxon>Rhodococcus</taxon>
    </lineage>
</organism>
<reference evidence="2 3" key="1">
    <citation type="journal article" date="2014" name="Genome Announc.">
        <title>Draft Genome Sequence of Propane- and Butane-Oxidizing Actinobacterium Rhodococcus ruber IEGM 231.</title>
        <authorList>
            <person name="Ivshina I.B."/>
            <person name="Kuyukina M.S."/>
            <person name="Krivoruchko A.V."/>
            <person name="Barbe V."/>
            <person name="Fischer C."/>
        </authorList>
    </citation>
    <scope>NUCLEOTIDE SEQUENCE [LARGE SCALE GENOMIC DNA]</scope>
</reference>
<feature type="region of interest" description="Disordered" evidence="1">
    <location>
        <begin position="1"/>
        <end position="22"/>
    </location>
</feature>
<sequence length="80" mass="8690">MGQDPTVLPHHTTDQGEPVTPRKTEAEARAAVAAMEPIMAIEGREMSDADKELLVELIQGSTTIDEVTKIIAREAGYEID</sequence>
<name>A0A098BPZ7_9NOCA</name>
<gene>
    <name evidence="2" type="ORF">RHRU231_690017</name>
</gene>
<dbReference type="AlphaFoldDB" id="A0A098BPZ7"/>
<dbReference type="EMBL" id="CCSD01000082">
    <property type="protein sequence ID" value="CDZ90305.1"/>
    <property type="molecule type" value="Genomic_DNA"/>
</dbReference>
<dbReference type="Proteomes" id="UP000042997">
    <property type="component" value="Unassembled WGS sequence"/>
</dbReference>
<protein>
    <recommendedName>
        <fullName evidence="4">Antitoxin VbhA domain-containing protein</fullName>
    </recommendedName>
</protein>
<accession>A0A098BPZ7</accession>
<evidence type="ECO:0008006" key="4">
    <source>
        <dbReference type="Google" id="ProtNLM"/>
    </source>
</evidence>
<evidence type="ECO:0000313" key="2">
    <source>
        <dbReference type="EMBL" id="CDZ90305.1"/>
    </source>
</evidence>
<proteinExistence type="predicted"/>